<gene>
    <name evidence="2" type="ORF">TNCT_573021</name>
</gene>
<feature type="region of interest" description="Disordered" evidence="1">
    <location>
        <begin position="40"/>
        <end position="59"/>
    </location>
</feature>
<reference evidence="2" key="1">
    <citation type="submission" date="2020-07" db="EMBL/GenBank/DDBJ databases">
        <title>Multicomponent nature underlies the extraordinary mechanical properties of spider dragline silk.</title>
        <authorList>
            <person name="Kono N."/>
            <person name="Nakamura H."/>
            <person name="Mori M."/>
            <person name="Yoshida Y."/>
            <person name="Ohtoshi R."/>
            <person name="Malay A.D."/>
            <person name="Moran D.A.P."/>
            <person name="Tomita M."/>
            <person name="Numata K."/>
            <person name="Arakawa K."/>
        </authorList>
    </citation>
    <scope>NUCLEOTIDE SEQUENCE</scope>
</reference>
<proteinExistence type="predicted"/>
<protein>
    <submittedName>
        <fullName evidence="2">Uncharacterized protein</fullName>
    </submittedName>
</protein>
<sequence>MIPSRDAAPQMFLASRNVSHYSAPSPIIPHSMFSKTSLRPEQCAKGGTPTIPDDSSSLQSSWRASPNACALYVRPAPPLCDAVPPKPRARK</sequence>
<dbReference type="Proteomes" id="UP000887116">
    <property type="component" value="Unassembled WGS sequence"/>
</dbReference>
<evidence type="ECO:0000313" key="3">
    <source>
        <dbReference type="Proteomes" id="UP000887116"/>
    </source>
</evidence>
<evidence type="ECO:0000313" key="2">
    <source>
        <dbReference type="EMBL" id="GFQ94265.1"/>
    </source>
</evidence>
<dbReference type="AlphaFoldDB" id="A0A8X6L1H0"/>
<keyword evidence="3" id="KW-1185">Reference proteome</keyword>
<organism evidence="2 3">
    <name type="scientific">Trichonephila clavata</name>
    <name type="common">Joro spider</name>
    <name type="synonym">Nephila clavata</name>
    <dbReference type="NCBI Taxonomy" id="2740835"/>
    <lineage>
        <taxon>Eukaryota</taxon>
        <taxon>Metazoa</taxon>
        <taxon>Ecdysozoa</taxon>
        <taxon>Arthropoda</taxon>
        <taxon>Chelicerata</taxon>
        <taxon>Arachnida</taxon>
        <taxon>Araneae</taxon>
        <taxon>Araneomorphae</taxon>
        <taxon>Entelegynae</taxon>
        <taxon>Araneoidea</taxon>
        <taxon>Nephilidae</taxon>
        <taxon>Trichonephila</taxon>
    </lineage>
</organism>
<comment type="caution">
    <text evidence="2">The sequence shown here is derived from an EMBL/GenBank/DDBJ whole genome shotgun (WGS) entry which is preliminary data.</text>
</comment>
<accession>A0A8X6L1H0</accession>
<name>A0A8X6L1H0_TRICU</name>
<dbReference type="EMBL" id="BMAO01014333">
    <property type="protein sequence ID" value="GFQ94265.1"/>
    <property type="molecule type" value="Genomic_DNA"/>
</dbReference>
<evidence type="ECO:0000256" key="1">
    <source>
        <dbReference type="SAM" id="MobiDB-lite"/>
    </source>
</evidence>